<dbReference type="InterPro" id="IPR012347">
    <property type="entry name" value="Ferritin-like"/>
</dbReference>
<evidence type="ECO:0000259" key="2">
    <source>
        <dbReference type="Pfam" id="PF03713"/>
    </source>
</evidence>
<accession>A0A7Y9UKG0</accession>
<organism evidence="3 4">
    <name type="scientific">Nocardioides perillae</name>
    <dbReference type="NCBI Taxonomy" id="1119534"/>
    <lineage>
        <taxon>Bacteria</taxon>
        <taxon>Bacillati</taxon>
        <taxon>Actinomycetota</taxon>
        <taxon>Actinomycetes</taxon>
        <taxon>Propionibacteriales</taxon>
        <taxon>Nocardioidaceae</taxon>
        <taxon>Nocardioides</taxon>
    </lineage>
</organism>
<dbReference type="PROSITE" id="PS51257">
    <property type="entry name" value="PROKAR_LIPOPROTEIN"/>
    <property type="match status" value="1"/>
</dbReference>
<dbReference type="EMBL" id="JACCAC010000001">
    <property type="protein sequence ID" value="NYG55348.1"/>
    <property type="molecule type" value="Genomic_DNA"/>
</dbReference>
<sequence length="200" mass="21430">MHTTQLRRATAGTVTALLAAITLAACSSDEASSGADHNEADVAFASDMIVHHAQALDMAQMVDGKEVSSEVEELAAEIEAAQAPEIEQMSGWLEQWGEDVPDPAAMDHSGMDMGSGDMGMDMEMPGMMTAEDMAALETAEGAQFEQLWLSMMVEHHQGAIEMAETEQDQGEFDPAVDLAGEIADAQAEEIERMQALLEQL</sequence>
<evidence type="ECO:0000313" key="3">
    <source>
        <dbReference type="EMBL" id="NYG55348.1"/>
    </source>
</evidence>
<comment type="caution">
    <text evidence="3">The sequence shown here is derived from an EMBL/GenBank/DDBJ whole genome shotgun (WGS) entry which is preliminary data.</text>
</comment>
<protein>
    <submittedName>
        <fullName evidence="3">Uncharacterized protein (DUF305 family)</fullName>
    </submittedName>
</protein>
<dbReference type="InterPro" id="IPR005183">
    <property type="entry name" value="DUF305_CopM-like"/>
</dbReference>
<feature type="domain" description="DUF305" evidence="2">
    <location>
        <begin position="41"/>
        <end position="197"/>
    </location>
</feature>
<feature type="chain" id="PRO_5039132129" evidence="1">
    <location>
        <begin position="25"/>
        <end position="200"/>
    </location>
</feature>
<dbReference type="PANTHER" id="PTHR36933">
    <property type="entry name" value="SLL0788 PROTEIN"/>
    <property type="match status" value="1"/>
</dbReference>
<evidence type="ECO:0000256" key="1">
    <source>
        <dbReference type="SAM" id="SignalP"/>
    </source>
</evidence>
<name>A0A7Y9UKG0_9ACTN</name>
<reference evidence="3 4" key="1">
    <citation type="submission" date="2020-07" db="EMBL/GenBank/DDBJ databases">
        <title>Sequencing the genomes of 1000 actinobacteria strains.</title>
        <authorList>
            <person name="Klenk H.-P."/>
        </authorList>
    </citation>
    <scope>NUCLEOTIDE SEQUENCE [LARGE SCALE GENOMIC DNA]</scope>
    <source>
        <strain evidence="3 4">DSM 24552</strain>
    </source>
</reference>
<dbReference type="Pfam" id="PF03713">
    <property type="entry name" value="DUF305"/>
    <property type="match status" value="1"/>
</dbReference>
<gene>
    <name evidence="3" type="ORF">BJ989_001652</name>
</gene>
<keyword evidence="1" id="KW-0732">Signal</keyword>
<evidence type="ECO:0000313" key="4">
    <source>
        <dbReference type="Proteomes" id="UP000544110"/>
    </source>
</evidence>
<dbReference type="Gene3D" id="1.20.1260.10">
    <property type="match status" value="1"/>
</dbReference>
<dbReference type="AlphaFoldDB" id="A0A7Y9UKG0"/>
<dbReference type="Proteomes" id="UP000544110">
    <property type="component" value="Unassembled WGS sequence"/>
</dbReference>
<feature type="signal peptide" evidence="1">
    <location>
        <begin position="1"/>
        <end position="24"/>
    </location>
</feature>
<dbReference type="PANTHER" id="PTHR36933:SF1">
    <property type="entry name" value="SLL0788 PROTEIN"/>
    <property type="match status" value="1"/>
</dbReference>
<dbReference type="RefSeq" id="WP_179517808.1">
    <property type="nucleotide sequence ID" value="NZ_JACCAC010000001.1"/>
</dbReference>
<proteinExistence type="predicted"/>
<keyword evidence="4" id="KW-1185">Reference proteome</keyword>